<dbReference type="Gene3D" id="3.60.140.10">
    <property type="entry name" value="CNF1/YfiH-like putative cysteine hydrolases"/>
    <property type="match status" value="1"/>
</dbReference>
<dbReference type="Pfam" id="PF02578">
    <property type="entry name" value="Cu-oxidase_4"/>
    <property type="match status" value="1"/>
</dbReference>
<reference evidence="13" key="2">
    <citation type="submission" date="2016-01" db="EMBL/GenBank/DDBJ databases">
        <title>Diatom-associated endosymboitic cyanobacterium lacks core nitrogen metabolism enzymes.</title>
        <authorList>
            <person name="Hilton J.A."/>
            <person name="Foster R.A."/>
            <person name="Tripp H.J."/>
            <person name="Carter B.J."/>
            <person name="Zehr J.P."/>
            <person name="Villareal T.A."/>
        </authorList>
    </citation>
    <scope>NUCLEOTIDE SEQUENCE [LARGE SCALE GENOMIC DNA]</scope>
    <source>
        <strain evidence="13">HH01</strain>
    </source>
</reference>
<evidence type="ECO:0000256" key="10">
    <source>
        <dbReference type="ARBA" id="ARBA00049893"/>
    </source>
</evidence>
<evidence type="ECO:0000313" key="12">
    <source>
        <dbReference type="EMBL" id="CCH66764.1"/>
    </source>
</evidence>
<evidence type="ECO:0000313" key="13">
    <source>
        <dbReference type="Proteomes" id="UP000053051"/>
    </source>
</evidence>
<keyword evidence="7" id="KW-0862">Zinc</keyword>
<evidence type="ECO:0000256" key="7">
    <source>
        <dbReference type="ARBA" id="ARBA00022833"/>
    </source>
</evidence>
<dbReference type="InterPro" id="IPR038371">
    <property type="entry name" value="Cu_polyphenol_OxRdtase_sf"/>
</dbReference>
<name>M1WR73_9NOST</name>
<dbReference type="InterPro" id="IPR011324">
    <property type="entry name" value="Cytotoxic_necrot_fac-like_cat"/>
</dbReference>
<dbReference type="SUPFAM" id="SSF64438">
    <property type="entry name" value="CNF1/YfiH-like putative cysteine hydrolases"/>
    <property type="match status" value="1"/>
</dbReference>
<comment type="function">
    <text evidence="2">Purine nucleoside enzyme that catalyzes the phosphorolysis of adenosine and inosine nucleosides, yielding D-ribose 1-phosphate and the respective free bases, adenine and hypoxanthine. Also catalyzes the phosphorolysis of S-methyl-5'-thioadenosine into adenine and S-methyl-5-thio-alpha-D-ribose 1-phosphate. Also has adenosine deaminase activity.</text>
</comment>
<comment type="catalytic activity">
    <reaction evidence="8">
        <text>adenosine + H2O + H(+) = inosine + NH4(+)</text>
        <dbReference type="Rhea" id="RHEA:24408"/>
        <dbReference type="ChEBI" id="CHEBI:15377"/>
        <dbReference type="ChEBI" id="CHEBI:15378"/>
        <dbReference type="ChEBI" id="CHEBI:16335"/>
        <dbReference type="ChEBI" id="CHEBI:17596"/>
        <dbReference type="ChEBI" id="CHEBI:28938"/>
        <dbReference type="EC" id="3.5.4.4"/>
    </reaction>
    <physiologicalReaction direction="left-to-right" evidence="8">
        <dbReference type="Rhea" id="RHEA:24409"/>
    </physiologicalReaction>
</comment>
<dbReference type="GO" id="GO:0017061">
    <property type="term" value="F:S-methyl-5-thioadenosine phosphorylase activity"/>
    <property type="evidence" value="ECO:0007669"/>
    <property type="project" value="UniProtKB-EC"/>
</dbReference>
<evidence type="ECO:0000256" key="5">
    <source>
        <dbReference type="ARBA" id="ARBA00022723"/>
    </source>
</evidence>
<dbReference type="AlphaFoldDB" id="M1WR73"/>
<comment type="catalytic activity">
    <reaction evidence="9">
        <text>adenosine + phosphate = alpha-D-ribose 1-phosphate + adenine</text>
        <dbReference type="Rhea" id="RHEA:27642"/>
        <dbReference type="ChEBI" id="CHEBI:16335"/>
        <dbReference type="ChEBI" id="CHEBI:16708"/>
        <dbReference type="ChEBI" id="CHEBI:43474"/>
        <dbReference type="ChEBI" id="CHEBI:57720"/>
        <dbReference type="EC" id="2.4.2.1"/>
    </reaction>
    <physiologicalReaction direction="left-to-right" evidence="9">
        <dbReference type="Rhea" id="RHEA:27643"/>
    </physiologicalReaction>
</comment>
<proteinExistence type="inferred from homology"/>
<dbReference type="Proteomes" id="UP000053051">
    <property type="component" value="Unassembled WGS sequence"/>
</dbReference>
<evidence type="ECO:0000256" key="2">
    <source>
        <dbReference type="ARBA" id="ARBA00003215"/>
    </source>
</evidence>
<comment type="similarity">
    <text evidence="3 11">Belongs to the purine nucleoside phosphorylase YfiH/LACC1 family.</text>
</comment>
<evidence type="ECO:0000256" key="4">
    <source>
        <dbReference type="ARBA" id="ARBA00022679"/>
    </source>
</evidence>
<evidence type="ECO:0000256" key="6">
    <source>
        <dbReference type="ARBA" id="ARBA00022801"/>
    </source>
</evidence>
<keyword evidence="5" id="KW-0479">Metal-binding</keyword>
<dbReference type="EMBL" id="CAIY01000027">
    <property type="protein sequence ID" value="CCH66764.1"/>
    <property type="molecule type" value="Genomic_DNA"/>
</dbReference>
<dbReference type="STRING" id="1165094.RINTHH_6090"/>
<dbReference type="GO" id="GO:0016787">
    <property type="term" value="F:hydrolase activity"/>
    <property type="evidence" value="ECO:0007669"/>
    <property type="project" value="UniProtKB-KW"/>
</dbReference>
<sequence>MYSWNWQSWQGLPYLTCSLLEDWPHGFFTQKFWSHPPETELTRVLHEDASGYRLEQVHGNVVITPGEINSRLQRYAQNKSEVSSWALADGLISEKPLQAVWVASADCTPILIADSQTGNVAAIHAGWRGTAAKIIPQAIHRLLANGSKLTNLRIVMGPAITGVVYQVSKQTAVEVGASIFNYEEEEAIINTLQVLNNPPVIPDEKPGHVRLDIRRINYLQMELMGIRGEQIAVAPYCTYQTPEYFFSYRRDNLKKFQWSGIVSITT</sequence>
<keyword evidence="6" id="KW-0378">Hydrolase</keyword>
<organism evidence="12 13">
    <name type="scientific">Richelia intracellularis HH01</name>
    <dbReference type="NCBI Taxonomy" id="1165094"/>
    <lineage>
        <taxon>Bacteria</taxon>
        <taxon>Bacillati</taxon>
        <taxon>Cyanobacteriota</taxon>
        <taxon>Cyanophyceae</taxon>
        <taxon>Nostocales</taxon>
        <taxon>Nostocaceae</taxon>
        <taxon>Richelia</taxon>
    </lineage>
</organism>
<accession>M1WR73</accession>
<dbReference type="PANTHER" id="PTHR30616">
    <property type="entry name" value="UNCHARACTERIZED PROTEIN YFIH"/>
    <property type="match status" value="1"/>
</dbReference>
<dbReference type="InterPro" id="IPR003730">
    <property type="entry name" value="Cu_polyphenol_OxRdtase"/>
</dbReference>
<comment type="caution">
    <text evidence="12">The sequence shown here is derived from an EMBL/GenBank/DDBJ whole genome shotgun (WGS) entry which is preliminary data.</text>
</comment>
<keyword evidence="4" id="KW-0808">Transferase</keyword>
<evidence type="ECO:0000256" key="11">
    <source>
        <dbReference type="RuleBase" id="RU361274"/>
    </source>
</evidence>
<protein>
    <recommendedName>
        <fullName evidence="11">Purine nucleoside phosphorylase</fullName>
    </recommendedName>
</protein>
<evidence type="ECO:0000256" key="8">
    <source>
        <dbReference type="ARBA" id="ARBA00047989"/>
    </source>
</evidence>
<dbReference type="CDD" id="cd16833">
    <property type="entry name" value="YfiH"/>
    <property type="match status" value="1"/>
</dbReference>
<evidence type="ECO:0000256" key="3">
    <source>
        <dbReference type="ARBA" id="ARBA00007353"/>
    </source>
</evidence>
<gene>
    <name evidence="12" type="ORF">RINTHH_6090</name>
</gene>
<dbReference type="NCBIfam" id="TIGR00726">
    <property type="entry name" value="peptidoglycan editing factor PgeF"/>
    <property type="match status" value="1"/>
</dbReference>
<dbReference type="GO" id="GO:0005507">
    <property type="term" value="F:copper ion binding"/>
    <property type="evidence" value="ECO:0007669"/>
    <property type="project" value="TreeGrafter"/>
</dbReference>
<dbReference type="PANTHER" id="PTHR30616:SF2">
    <property type="entry name" value="PURINE NUCLEOSIDE PHOSPHORYLASE LACC1"/>
    <property type="match status" value="1"/>
</dbReference>
<reference evidence="12 13" key="1">
    <citation type="submission" date="2012-05" db="EMBL/GenBank/DDBJ databases">
        <authorList>
            <person name="Hilton J."/>
        </authorList>
    </citation>
    <scope>NUCLEOTIDE SEQUENCE [LARGE SCALE GENOMIC DNA]</scope>
    <source>
        <strain evidence="12 13">HH01</strain>
    </source>
</reference>
<evidence type="ECO:0000256" key="9">
    <source>
        <dbReference type="ARBA" id="ARBA00048968"/>
    </source>
</evidence>
<dbReference type="RefSeq" id="WP_008232562.1">
    <property type="nucleotide sequence ID" value="NZ_CAIY01000027.1"/>
</dbReference>
<comment type="catalytic activity">
    <reaction evidence="10">
        <text>S-methyl-5'-thioadenosine + phosphate = 5-(methylsulfanyl)-alpha-D-ribose 1-phosphate + adenine</text>
        <dbReference type="Rhea" id="RHEA:11852"/>
        <dbReference type="ChEBI" id="CHEBI:16708"/>
        <dbReference type="ChEBI" id="CHEBI:17509"/>
        <dbReference type="ChEBI" id="CHEBI:43474"/>
        <dbReference type="ChEBI" id="CHEBI:58533"/>
        <dbReference type="EC" id="2.4.2.28"/>
    </reaction>
    <physiologicalReaction direction="left-to-right" evidence="10">
        <dbReference type="Rhea" id="RHEA:11853"/>
    </physiologicalReaction>
</comment>
<comment type="catalytic activity">
    <reaction evidence="1">
        <text>inosine + phosphate = alpha-D-ribose 1-phosphate + hypoxanthine</text>
        <dbReference type="Rhea" id="RHEA:27646"/>
        <dbReference type="ChEBI" id="CHEBI:17368"/>
        <dbReference type="ChEBI" id="CHEBI:17596"/>
        <dbReference type="ChEBI" id="CHEBI:43474"/>
        <dbReference type="ChEBI" id="CHEBI:57720"/>
        <dbReference type="EC" id="2.4.2.1"/>
    </reaction>
    <physiologicalReaction direction="left-to-right" evidence="1">
        <dbReference type="Rhea" id="RHEA:27647"/>
    </physiologicalReaction>
</comment>
<keyword evidence="13" id="KW-1185">Reference proteome</keyword>
<evidence type="ECO:0000256" key="1">
    <source>
        <dbReference type="ARBA" id="ARBA00000553"/>
    </source>
</evidence>
<dbReference type="OrthoDB" id="4279at2"/>